<evidence type="ECO:0000313" key="3">
    <source>
        <dbReference type="Proteomes" id="UP000002432"/>
    </source>
</evidence>
<feature type="signal peptide" evidence="1">
    <location>
        <begin position="1"/>
        <end position="24"/>
    </location>
</feature>
<dbReference type="KEGG" id="aba:Acid345_2083"/>
<feature type="chain" id="PRO_5004191066" description="SH3b domain-containing protein" evidence="1">
    <location>
        <begin position="25"/>
        <end position="318"/>
    </location>
</feature>
<dbReference type="OrthoDB" id="111103at2"/>
<dbReference type="EMBL" id="CP000360">
    <property type="protein sequence ID" value="ABF41084.1"/>
    <property type="molecule type" value="Genomic_DNA"/>
</dbReference>
<reference evidence="2 3" key="1">
    <citation type="journal article" date="2009" name="Appl. Environ. Microbiol.">
        <title>Three genomes from the phylum Acidobacteria provide insight into the lifestyles of these microorganisms in soils.</title>
        <authorList>
            <person name="Ward N.L."/>
            <person name="Challacombe J.F."/>
            <person name="Janssen P.H."/>
            <person name="Henrissat B."/>
            <person name="Coutinho P.M."/>
            <person name="Wu M."/>
            <person name="Xie G."/>
            <person name="Haft D.H."/>
            <person name="Sait M."/>
            <person name="Badger J."/>
            <person name="Barabote R.D."/>
            <person name="Bradley B."/>
            <person name="Brettin T.S."/>
            <person name="Brinkac L.M."/>
            <person name="Bruce D."/>
            <person name="Creasy T."/>
            <person name="Daugherty S.C."/>
            <person name="Davidsen T.M."/>
            <person name="DeBoy R.T."/>
            <person name="Detter J.C."/>
            <person name="Dodson R.J."/>
            <person name="Durkin A.S."/>
            <person name="Ganapathy A."/>
            <person name="Gwinn-Giglio M."/>
            <person name="Han C.S."/>
            <person name="Khouri H."/>
            <person name="Kiss H."/>
            <person name="Kothari S.P."/>
            <person name="Madupu R."/>
            <person name="Nelson K.E."/>
            <person name="Nelson W.C."/>
            <person name="Paulsen I."/>
            <person name="Penn K."/>
            <person name="Ren Q."/>
            <person name="Rosovitz M.J."/>
            <person name="Selengut J.D."/>
            <person name="Shrivastava S."/>
            <person name="Sullivan S.A."/>
            <person name="Tapia R."/>
            <person name="Thompson L.S."/>
            <person name="Watkins K.L."/>
            <person name="Yang Q."/>
            <person name="Yu C."/>
            <person name="Zafar N."/>
            <person name="Zhou L."/>
            <person name="Kuske C.R."/>
        </authorList>
    </citation>
    <scope>NUCLEOTIDE SEQUENCE [LARGE SCALE GENOMIC DNA]</scope>
    <source>
        <strain evidence="2 3">Ellin345</strain>
    </source>
</reference>
<evidence type="ECO:0000313" key="2">
    <source>
        <dbReference type="EMBL" id="ABF41084.1"/>
    </source>
</evidence>
<dbReference type="Gene3D" id="1.25.40.10">
    <property type="entry name" value="Tetratricopeptide repeat domain"/>
    <property type="match status" value="1"/>
</dbReference>
<evidence type="ECO:0008006" key="4">
    <source>
        <dbReference type="Google" id="ProtNLM"/>
    </source>
</evidence>
<dbReference type="eggNOG" id="COG1729">
    <property type="taxonomic scope" value="Bacteria"/>
</dbReference>
<proteinExistence type="predicted"/>
<dbReference type="STRING" id="204669.Acid345_2083"/>
<dbReference type="Proteomes" id="UP000002432">
    <property type="component" value="Chromosome"/>
</dbReference>
<dbReference type="InterPro" id="IPR011990">
    <property type="entry name" value="TPR-like_helical_dom_sf"/>
</dbReference>
<dbReference type="EnsemblBacteria" id="ABF41084">
    <property type="protein sequence ID" value="ABF41084"/>
    <property type="gene ID" value="Acid345_2083"/>
</dbReference>
<dbReference type="AlphaFoldDB" id="Q1IPW6"/>
<protein>
    <recommendedName>
        <fullName evidence="4">SH3b domain-containing protein</fullName>
    </recommendedName>
</protein>
<name>Q1IPW6_KORVE</name>
<keyword evidence="3" id="KW-1185">Reference proteome</keyword>
<organism evidence="2 3">
    <name type="scientific">Koribacter versatilis (strain Ellin345)</name>
    <dbReference type="NCBI Taxonomy" id="204669"/>
    <lineage>
        <taxon>Bacteria</taxon>
        <taxon>Pseudomonadati</taxon>
        <taxon>Acidobacteriota</taxon>
        <taxon>Terriglobia</taxon>
        <taxon>Terriglobales</taxon>
        <taxon>Candidatus Korobacteraceae</taxon>
        <taxon>Candidatus Korobacter</taxon>
    </lineage>
</organism>
<sequence>MFRTLAGVCSLALLALFTASGANAAPVTEHGATIREGQIYLSPDTTSQKLSTFARGREVAVLERSGKYIHVLATVDVDPNLETTRDISGWMLSRNVVTQSTPDGDKLLFGEAVDSEAEASRRRGRKGAAGDARRLYYRVYDLFPQSPLAGEALYRAADIEWQVDKADTSSRPSSKAADPNLRAQIDDQYMKLVMKKFPHTKWSEMAAFHLIDNKICGEWDGLSKCPLKEAEIYEKYAEEYPNSPDTPEALYNAAYRYGALVDIYRTEAKGDKSADAGKRAIAIATRLLQVQSTDWSTRAQRLRYMVQNSIPVFGNNYE</sequence>
<dbReference type="RefSeq" id="WP_011522885.1">
    <property type="nucleotide sequence ID" value="NC_008009.1"/>
</dbReference>
<evidence type="ECO:0000256" key="1">
    <source>
        <dbReference type="SAM" id="SignalP"/>
    </source>
</evidence>
<keyword evidence="1" id="KW-0732">Signal</keyword>
<dbReference type="HOGENOM" id="CLU_873715_0_0_0"/>
<accession>Q1IPW6</accession>
<gene>
    <name evidence="2" type="ordered locus">Acid345_2083</name>
</gene>